<dbReference type="AlphaFoldDB" id="R2S3Q1"/>
<evidence type="ECO:0000313" key="3">
    <source>
        <dbReference type="Proteomes" id="UP000013782"/>
    </source>
</evidence>
<proteinExistence type="predicted"/>
<evidence type="ECO:0000313" key="2">
    <source>
        <dbReference type="EMBL" id="EOH90145.1"/>
    </source>
</evidence>
<gene>
    <name evidence="2" type="ORF">UAU_03974</name>
</gene>
<organism evidence="2 3">
    <name type="scientific">Enterococcus pallens ATCC BAA-351</name>
    <dbReference type="NCBI Taxonomy" id="1158607"/>
    <lineage>
        <taxon>Bacteria</taxon>
        <taxon>Bacillati</taxon>
        <taxon>Bacillota</taxon>
        <taxon>Bacilli</taxon>
        <taxon>Lactobacillales</taxon>
        <taxon>Enterococcaceae</taxon>
        <taxon>Enterococcus</taxon>
    </lineage>
</organism>
<dbReference type="Proteomes" id="UP000013782">
    <property type="component" value="Unassembled WGS sequence"/>
</dbReference>
<evidence type="ECO:0000256" key="1">
    <source>
        <dbReference type="SAM" id="MobiDB-lite"/>
    </source>
</evidence>
<evidence type="ECO:0008006" key="4">
    <source>
        <dbReference type="Google" id="ProtNLM"/>
    </source>
</evidence>
<dbReference type="Pfam" id="PF11148">
    <property type="entry name" value="DUF2922"/>
    <property type="match status" value="1"/>
</dbReference>
<dbReference type="eggNOG" id="ENOG5030NEG">
    <property type="taxonomic scope" value="Bacteria"/>
</dbReference>
<accession>R2S3Q1</accession>
<dbReference type="PATRIC" id="fig|1158607.3.peg.3957"/>
<dbReference type="HOGENOM" id="CLU_1382255_0_0_9"/>
<keyword evidence="3" id="KW-1185">Reference proteome</keyword>
<reference evidence="2 3" key="1">
    <citation type="submission" date="2013-02" db="EMBL/GenBank/DDBJ databases">
        <title>The Genome Sequence of Enterococcus pallens BAA-351.</title>
        <authorList>
            <consortium name="The Broad Institute Genome Sequencing Platform"/>
            <consortium name="The Broad Institute Genome Sequencing Center for Infectious Disease"/>
            <person name="Earl A.M."/>
            <person name="Gilmore M.S."/>
            <person name="Lebreton F."/>
            <person name="Walker B."/>
            <person name="Young S.K."/>
            <person name="Zeng Q."/>
            <person name="Gargeya S."/>
            <person name="Fitzgerald M."/>
            <person name="Haas B."/>
            <person name="Abouelleil A."/>
            <person name="Alvarado L."/>
            <person name="Arachchi H.M."/>
            <person name="Berlin A.M."/>
            <person name="Chapman S.B."/>
            <person name="Dewar J."/>
            <person name="Goldberg J."/>
            <person name="Griggs A."/>
            <person name="Gujja S."/>
            <person name="Hansen M."/>
            <person name="Howarth C."/>
            <person name="Imamovic A."/>
            <person name="Larimer J."/>
            <person name="McCowan C."/>
            <person name="Murphy C."/>
            <person name="Neiman D."/>
            <person name="Pearson M."/>
            <person name="Priest M."/>
            <person name="Roberts A."/>
            <person name="Saif S."/>
            <person name="Shea T."/>
            <person name="Sisk P."/>
            <person name="Sykes S."/>
            <person name="Wortman J."/>
            <person name="Nusbaum C."/>
            <person name="Birren B."/>
        </authorList>
    </citation>
    <scope>NUCLEOTIDE SEQUENCE [LARGE SCALE GENOMIC DNA]</scope>
    <source>
        <strain evidence="2 3">ATCC BAA-351</strain>
    </source>
</reference>
<dbReference type="InterPro" id="IPR021321">
    <property type="entry name" value="DUF2922"/>
</dbReference>
<protein>
    <recommendedName>
        <fullName evidence="4">DUF2922 family protein</fullName>
    </recommendedName>
</protein>
<dbReference type="RefSeq" id="WP_010758919.1">
    <property type="nucleotide sequence ID" value="NZ_ASWD01000005.1"/>
</dbReference>
<dbReference type="OrthoDB" id="2323347at2"/>
<feature type="region of interest" description="Disordered" evidence="1">
    <location>
        <begin position="173"/>
        <end position="197"/>
    </location>
</feature>
<sequence length="197" mass="22081">MIRLVSTFLNSEGKKHNFSFNNPDITKSSEEIKETLALLTRLELFEKDGVGLFKKVVKAKYVETIVTPIFEGDELFGASAPKEPEVTENNTAEQSTALRCLREETPKVPEVSFNLSPIRSKAHEVLSASLTNEASADQTGVTISNPLTIKSINTTEEAAPISDNFYDVVKEMVKRRKRRKAKEQEKRKQKNPPETPS</sequence>
<dbReference type="EMBL" id="AJAQ01000036">
    <property type="protein sequence ID" value="EOH90145.1"/>
    <property type="molecule type" value="Genomic_DNA"/>
</dbReference>
<comment type="caution">
    <text evidence="2">The sequence shown here is derived from an EMBL/GenBank/DDBJ whole genome shotgun (WGS) entry which is preliminary data.</text>
</comment>
<name>R2S3Q1_9ENTE</name>